<feature type="compositionally biased region" description="Basic and acidic residues" evidence="1">
    <location>
        <begin position="591"/>
        <end position="605"/>
    </location>
</feature>
<evidence type="ECO:0000256" key="1">
    <source>
        <dbReference type="SAM" id="MobiDB-lite"/>
    </source>
</evidence>
<evidence type="ECO:0000259" key="2">
    <source>
        <dbReference type="PROSITE" id="PS50878"/>
    </source>
</evidence>
<evidence type="ECO:0000313" key="4">
    <source>
        <dbReference type="Proteomes" id="UP001231189"/>
    </source>
</evidence>
<dbReference type="EMBL" id="JAUUTY010000003">
    <property type="protein sequence ID" value="KAK1668161.1"/>
    <property type="molecule type" value="Genomic_DNA"/>
</dbReference>
<keyword evidence="4" id="KW-1185">Reference proteome</keyword>
<dbReference type="PANTHER" id="PTHR37984">
    <property type="entry name" value="PROTEIN CBG26694"/>
    <property type="match status" value="1"/>
</dbReference>
<comment type="caution">
    <text evidence="3">The sequence shown here is derived from an EMBL/GenBank/DDBJ whole genome shotgun (WGS) entry which is preliminary data.</text>
</comment>
<dbReference type="InterPro" id="IPR043128">
    <property type="entry name" value="Rev_trsase/Diguanyl_cyclase"/>
</dbReference>
<feature type="compositionally biased region" description="Basic and acidic residues" evidence="1">
    <location>
        <begin position="62"/>
        <end position="72"/>
    </location>
</feature>
<proteinExistence type="predicted"/>
<dbReference type="Pfam" id="PF00078">
    <property type="entry name" value="RVT_1"/>
    <property type="match status" value="1"/>
</dbReference>
<feature type="region of interest" description="Disordered" evidence="1">
    <location>
        <begin position="55"/>
        <end position="125"/>
    </location>
</feature>
<protein>
    <recommendedName>
        <fullName evidence="2">Reverse transcriptase domain-containing protein</fullName>
    </recommendedName>
</protein>
<gene>
    <name evidence="3" type="ORF">QYE76_056320</name>
</gene>
<dbReference type="InterPro" id="IPR000477">
    <property type="entry name" value="RT_dom"/>
</dbReference>
<dbReference type="AlphaFoldDB" id="A0AAD8T1E7"/>
<dbReference type="InterPro" id="IPR043502">
    <property type="entry name" value="DNA/RNA_pol_sf"/>
</dbReference>
<sequence>MKVEPRLTRLLARAGITLRRNNRLPPPPSICEEWWRQSEVLDSTGGKKQPKYGLGYVNLHASDPHGNEHDGNSRAACHATSVSSGDDADVPYQPLHQQNSTDGEHPEPDGDLGASPAPQELEDGGQPTIDELVEVNLGTEEDPRPTFVSAILTEEEREGYRSFLMEYQDCFAWSYKEMPGLDPRIATHKLAIDPQFRPVKQKPRHLRPEFQDSVIAEVDKLITAGFIKEAQYTEWLSSIVPVEKKNGQVRVCQDFRDLNRACPKDDFPIPITEIIVDSTTGHGALSFMDGSSGYNQIKMDPDDAIHTAFRTPKGNFYYTIMPFGLKNAGATYQRAMTRVLGDLFHHKVECYIDDLVVKTKDRRDHKEDLRVVFERLRRHQLRMNPLKCAFAVQSGVFLGFVVRHRGIEVEPKKIKAIPDMPAPQNLKELRTLQGKLAYIRRFISNLSGCIQPFSHLVKKGAPFVWDESCQRGFDDIKSVSAIPYELYTEIMHEIDSCELEDIDVVIQLANRETISPIGIVRDVEVLCDRKGADNPVADNLSRLENIAYDPVPVNDSFPNEQLAVIKDLFQFRGTMVSKNKGKELPDEDNQDREWKEEDKSVKEEAKEDEEEVEEVPQEHPRTTIASIEVVTNSLNAKKSSRIRTGGGLPRHYLAPRTSSSGIHHPFHNLIYNNQIERTPRQHCLAIGI</sequence>
<dbReference type="SUPFAM" id="SSF56672">
    <property type="entry name" value="DNA/RNA polymerases"/>
    <property type="match status" value="1"/>
</dbReference>
<accession>A0AAD8T1E7</accession>
<dbReference type="PANTHER" id="PTHR37984:SF5">
    <property type="entry name" value="PROTEIN NYNRIN-LIKE"/>
    <property type="match status" value="1"/>
</dbReference>
<feature type="compositionally biased region" description="Acidic residues" evidence="1">
    <location>
        <begin position="606"/>
        <end position="615"/>
    </location>
</feature>
<dbReference type="CDD" id="cd01647">
    <property type="entry name" value="RT_LTR"/>
    <property type="match status" value="1"/>
</dbReference>
<dbReference type="InterPro" id="IPR050951">
    <property type="entry name" value="Retrovirus_Pol_polyprotein"/>
</dbReference>
<feature type="domain" description="Reverse transcriptase" evidence="2">
    <location>
        <begin position="223"/>
        <end position="402"/>
    </location>
</feature>
<dbReference type="Gene3D" id="3.10.10.10">
    <property type="entry name" value="HIV Type 1 Reverse Transcriptase, subunit A, domain 1"/>
    <property type="match status" value="1"/>
</dbReference>
<reference evidence="3" key="1">
    <citation type="submission" date="2023-07" db="EMBL/GenBank/DDBJ databases">
        <title>A chromosome-level genome assembly of Lolium multiflorum.</title>
        <authorList>
            <person name="Chen Y."/>
            <person name="Copetti D."/>
            <person name="Kolliker R."/>
            <person name="Studer B."/>
        </authorList>
    </citation>
    <scope>NUCLEOTIDE SEQUENCE</scope>
    <source>
        <strain evidence="3">02402/16</strain>
        <tissue evidence="3">Leaf</tissue>
    </source>
</reference>
<dbReference type="Proteomes" id="UP001231189">
    <property type="component" value="Unassembled WGS sequence"/>
</dbReference>
<feature type="region of interest" description="Disordered" evidence="1">
    <location>
        <begin position="579"/>
        <end position="622"/>
    </location>
</feature>
<name>A0AAD8T1E7_LOLMU</name>
<organism evidence="3 4">
    <name type="scientific">Lolium multiflorum</name>
    <name type="common">Italian ryegrass</name>
    <name type="synonym">Lolium perenne subsp. multiflorum</name>
    <dbReference type="NCBI Taxonomy" id="4521"/>
    <lineage>
        <taxon>Eukaryota</taxon>
        <taxon>Viridiplantae</taxon>
        <taxon>Streptophyta</taxon>
        <taxon>Embryophyta</taxon>
        <taxon>Tracheophyta</taxon>
        <taxon>Spermatophyta</taxon>
        <taxon>Magnoliopsida</taxon>
        <taxon>Liliopsida</taxon>
        <taxon>Poales</taxon>
        <taxon>Poaceae</taxon>
        <taxon>BOP clade</taxon>
        <taxon>Pooideae</taxon>
        <taxon>Poodae</taxon>
        <taxon>Poeae</taxon>
        <taxon>Poeae Chloroplast Group 2 (Poeae type)</taxon>
        <taxon>Loliodinae</taxon>
        <taxon>Loliinae</taxon>
        <taxon>Lolium</taxon>
    </lineage>
</organism>
<dbReference type="PROSITE" id="PS50878">
    <property type="entry name" value="RT_POL"/>
    <property type="match status" value="1"/>
</dbReference>
<dbReference type="Gene3D" id="3.30.70.270">
    <property type="match status" value="2"/>
</dbReference>
<evidence type="ECO:0000313" key="3">
    <source>
        <dbReference type="EMBL" id="KAK1668161.1"/>
    </source>
</evidence>